<evidence type="ECO:0000313" key="2">
    <source>
        <dbReference type="EMBL" id="GFR09507.1"/>
    </source>
</evidence>
<comment type="caution">
    <text evidence="2">The sequence shown here is derived from an EMBL/GenBank/DDBJ whole genome shotgun (WGS) entry which is preliminary data.</text>
</comment>
<reference evidence="2" key="1">
    <citation type="submission" date="2020-07" db="EMBL/GenBank/DDBJ databases">
        <title>Multicomponent nature underlies the extraordinary mechanical properties of spider dragline silk.</title>
        <authorList>
            <person name="Kono N."/>
            <person name="Nakamura H."/>
            <person name="Mori M."/>
            <person name="Yoshida Y."/>
            <person name="Ohtoshi R."/>
            <person name="Malay A.D."/>
            <person name="Moran D.A.P."/>
            <person name="Tomita M."/>
            <person name="Numata K."/>
            <person name="Arakawa K."/>
        </authorList>
    </citation>
    <scope>NUCLEOTIDE SEQUENCE</scope>
</reference>
<gene>
    <name evidence="2" type="primary">NCL1_23951</name>
    <name evidence="2" type="ORF">TNCT_707731</name>
</gene>
<feature type="region of interest" description="Disordered" evidence="1">
    <location>
        <begin position="1"/>
        <end position="42"/>
    </location>
</feature>
<dbReference type="EMBL" id="BMAO01036281">
    <property type="protein sequence ID" value="GFR09507.1"/>
    <property type="molecule type" value="Genomic_DNA"/>
</dbReference>
<protein>
    <submittedName>
        <fullName evidence="2">NAChRbeta2</fullName>
    </submittedName>
</protein>
<keyword evidence="3" id="KW-1185">Reference proteome</keyword>
<accession>A0A8X6LIE4</accession>
<evidence type="ECO:0000313" key="3">
    <source>
        <dbReference type="Proteomes" id="UP000887116"/>
    </source>
</evidence>
<dbReference type="OrthoDB" id="6457402at2759"/>
<sequence length="125" mass="14468">MRSPQYTDHHTHRHNSDRKKETSKIKSKKSQKQTDVPIDAKVARMIRESSSSLLDLRSPRSSIDDPGIVIRELDSSPGVVERRRYPRQILKSIHNAMFIAQHIDNEDDFDTVSAKSFLFLKKIVQ</sequence>
<proteinExistence type="predicted"/>
<organism evidence="2 3">
    <name type="scientific">Trichonephila clavata</name>
    <name type="common">Joro spider</name>
    <name type="synonym">Nephila clavata</name>
    <dbReference type="NCBI Taxonomy" id="2740835"/>
    <lineage>
        <taxon>Eukaryota</taxon>
        <taxon>Metazoa</taxon>
        <taxon>Ecdysozoa</taxon>
        <taxon>Arthropoda</taxon>
        <taxon>Chelicerata</taxon>
        <taxon>Arachnida</taxon>
        <taxon>Araneae</taxon>
        <taxon>Araneomorphae</taxon>
        <taxon>Entelegynae</taxon>
        <taxon>Araneoidea</taxon>
        <taxon>Nephilidae</taxon>
        <taxon>Trichonephila</taxon>
    </lineage>
</organism>
<evidence type="ECO:0000256" key="1">
    <source>
        <dbReference type="SAM" id="MobiDB-lite"/>
    </source>
</evidence>
<dbReference type="AlphaFoldDB" id="A0A8X6LIE4"/>
<dbReference type="Proteomes" id="UP000887116">
    <property type="component" value="Unassembled WGS sequence"/>
</dbReference>
<name>A0A8X6LIE4_TRICU</name>